<dbReference type="SMART" id="SM00671">
    <property type="entry name" value="SEL1"/>
    <property type="match status" value="7"/>
</dbReference>
<feature type="compositionally biased region" description="Basic and acidic residues" evidence="2">
    <location>
        <begin position="865"/>
        <end position="892"/>
    </location>
</feature>
<evidence type="ECO:0000313" key="4">
    <source>
        <dbReference type="Proteomes" id="UP000193467"/>
    </source>
</evidence>
<feature type="compositionally biased region" description="Polar residues" evidence="2">
    <location>
        <begin position="236"/>
        <end position="249"/>
    </location>
</feature>
<dbReference type="InterPro" id="IPR011990">
    <property type="entry name" value="TPR-like_helical_dom_sf"/>
</dbReference>
<feature type="compositionally biased region" description="Low complexity" evidence="2">
    <location>
        <begin position="256"/>
        <end position="265"/>
    </location>
</feature>
<dbReference type="PANTHER" id="PTHR46430:SF1">
    <property type="entry name" value="CHITIN SYNTHASE REGULATOR SKT5-RELATED"/>
    <property type="match status" value="1"/>
</dbReference>
<comment type="caution">
    <text evidence="3">The sequence shown here is derived from an EMBL/GenBank/DDBJ whole genome shotgun (WGS) entry which is preliminary data.</text>
</comment>
<dbReference type="SUPFAM" id="SSF81901">
    <property type="entry name" value="HCP-like"/>
    <property type="match status" value="1"/>
</dbReference>
<dbReference type="PANTHER" id="PTHR46430">
    <property type="entry name" value="PROTEIN SKT5-RELATED"/>
    <property type="match status" value="1"/>
</dbReference>
<keyword evidence="1" id="KW-0677">Repeat</keyword>
<reference evidence="3 4" key="1">
    <citation type="submission" date="2016-07" db="EMBL/GenBank/DDBJ databases">
        <title>Pervasive Adenine N6-methylation of Active Genes in Fungi.</title>
        <authorList>
            <consortium name="DOE Joint Genome Institute"/>
            <person name="Mondo S.J."/>
            <person name="Dannebaum R.O."/>
            <person name="Kuo R.C."/>
            <person name="Labutti K."/>
            <person name="Haridas S."/>
            <person name="Kuo A."/>
            <person name="Salamov A."/>
            <person name="Ahrendt S.R."/>
            <person name="Lipzen A."/>
            <person name="Sullivan W."/>
            <person name="Andreopoulos W.B."/>
            <person name="Clum A."/>
            <person name="Lindquist E."/>
            <person name="Daum C."/>
            <person name="Ramamoorthy G.K."/>
            <person name="Gryganskyi A."/>
            <person name="Culley D."/>
            <person name="Magnuson J.K."/>
            <person name="James T.Y."/>
            <person name="O'Malley M.A."/>
            <person name="Stajich J.E."/>
            <person name="Spatafora J.W."/>
            <person name="Visel A."/>
            <person name="Grigoriev I.V."/>
        </authorList>
    </citation>
    <scope>NUCLEOTIDE SEQUENCE [LARGE SCALE GENOMIC DNA]</scope>
    <source>
        <strain evidence="3 4">62-1032</strain>
    </source>
</reference>
<feature type="compositionally biased region" description="Low complexity" evidence="2">
    <location>
        <begin position="776"/>
        <end position="801"/>
    </location>
</feature>
<feature type="compositionally biased region" description="Basic and acidic residues" evidence="2">
    <location>
        <begin position="731"/>
        <end position="742"/>
    </location>
</feature>
<gene>
    <name evidence="3" type="ORF">BCR35DRAFT_304798</name>
</gene>
<feature type="compositionally biased region" description="Pro residues" evidence="2">
    <location>
        <begin position="698"/>
        <end position="716"/>
    </location>
</feature>
<evidence type="ECO:0000256" key="1">
    <source>
        <dbReference type="ARBA" id="ARBA00022737"/>
    </source>
</evidence>
<accession>A0A1Y2F7A2</accession>
<organism evidence="3 4">
    <name type="scientific">Leucosporidium creatinivorum</name>
    <dbReference type="NCBI Taxonomy" id="106004"/>
    <lineage>
        <taxon>Eukaryota</taxon>
        <taxon>Fungi</taxon>
        <taxon>Dikarya</taxon>
        <taxon>Basidiomycota</taxon>
        <taxon>Pucciniomycotina</taxon>
        <taxon>Microbotryomycetes</taxon>
        <taxon>Leucosporidiales</taxon>
        <taxon>Leucosporidium</taxon>
    </lineage>
</organism>
<feature type="region of interest" description="Disordered" evidence="2">
    <location>
        <begin position="1"/>
        <end position="282"/>
    </location>
</feature>
<proteinExistence type="predicted"/>
<feature type="compositionally biased region" description="Polar residues" evidence="2">
    <location>
        <begin position="745"/>
        <end position="756"/>
    </location>
</feature>
<evidence type="ECO:0000313" key="3">
    <source>
        <dbReference type="EMBL" id="ORY79364.1"/>
    </source>
</evidence>
<dbReference type="Proteomes" id="UP000193467">
    <property type="component" value="Unassembled WGS sequence"/>
</dbReference>
<dbReference type="InterPro" id="IPR006597">
    <property type="entry name" value="Sel1-like"/>
</dbReference>
<dbReference type="Gene3D" id="1.25.40.10">
    <property type="entry name" value="Tetratricopeptide repeat domain"/>
    <property type="match status" value="2"/>
</dbReference>
<feature type="compositionally biased region" description="Low complexity" evidence="2">
    <location>
        <begin position="59"/>
        <end position="72"/>
    </location>
</feature>
<dbReference type="STRING" id="106004.A0A1Y2F7A2"/>
<feature type="compositionally biased region" description="Acidic residues" evidence="2">
    <location>
        <begin position="99"/>
        <end position="108"/>
    </location>
</feature>
<dbReference type="EMBL" id="MCGR01000027">
    <property type="protein sequence ID" value="ORY79364.1"/>
    <property type="molecule type" value="Genomic_DNA"/>
</dbReference>
<protein>
    <recommendedName>
        <fullName evidence="5">HCP-like protein</fullName>
    </recommendedName>
</protein>
<dbReference type="AlphaFoldDB" id="A0A1Y2F7A2"/>
<evidence type="ECO:0000256" key="2">
    <source>
        <dbReference type="SAM" id="MobiDB-lite"/>
    </source>
</evidence>
<dbReference type="OrthoDB" id="272077at2759"/>
<dbReference type="InParanoid" id="A0A1Y2F7A2"/>
<sequence>MSDKPLPFPGDTSPSNPSPLPFSDHHQQQQQQQRHHRPSQDFFSTTTQPLRDDSDYHPTDPTTPVAPRPRTTSNSSNSVLHRPRPKPARPNSFFGVDQQGDDDQEEDLQGISHRPSVDWNGTERGSLDWNRGGGAAAAIGRREVIDDSDGEGPIGGGARGRASSFFGVRASSPGVESSYGELAGREDVGDDADAAQAQGAAQPYHHGRGASRSSFYGLQAPGGAHSGNHSPGDYSGSHTPTSAAGSQRNLPLRNESGSGSFSSNSHDAPRPPHPNSQPQQPRYVSAPYAASRAASLYGISSSHGHGDPLPAPLLDQSHLRPGALASLLSHEKTLDLYRANARKTNDPDIQFEFCTFVMEVVSEVEAAREAEALASGVARGTTEQDLAAKHKEQALISESVALLNKLAQRGHVKSQYFLADCYTQGVGTAKGKRDYDKAFPLFMLAGKHGHSDACYRAAQCCENAWGCKRDQSKAVQLLRRAAVLNHPSAMHRLGLAEINGELGLSKRPREGVKWLKRAAELADQVDPPQPQSLHELAVLHEKGIENVVFQDEEYAAELLARASELQYAPSAYKLGECYEYGKMGCPQDSALSIHYYNIAAQQNHREACFALTAWYLVGSPGVLPQSDTEAYLWARKAADMDLAKAEYAVGYFTETGIGTHKDAREALEWFKKAANHGDKRAMDRLRMAGQPHSQPFARQPPAPSQPPPTPYKPPPTTKITRKEKKAAIASAKERGKSVDRGRPTNGVQAPQQNGSSRPGPPPMVRQRSASQPDLYAQAHAQQQQQQQWGAQQIQYQQQPQQHSDFAPLSYDDSPYASATMPSSSQHYGRPAPQERQLSNGPPQPGQVRMPQRQQASASPVLGSEEFEKRKGERDKVLQRRKGPGEDKDCVIM</sequence>
<feature type="region of interest" description="Disordered" evidence="2">
    <location>
        <begin position="688"/>
        <end position="892"/>
    </location>
</feature>
<dbReference type="Pfam" id="PF08238">
    <property type="entry name" value="Sel1"/>
    <property type="match status" value="7"/>
</dbReference>
<evidence type="ECO:0008006" key="5">
    <source>
        <dbReference type="Google" id="ProtNLM"/>
    </source>
</evidence>
<keyword evidence="4" id="KW-1185">Reference proteome</keyword>
<dbReference type="InterPro" id="IPR051726">
    <property type="entry name" value="Chitin_Synth_Reg"/>
</dbReference>
<name>A0A1Y2F7A2_9BASI</name>